<organism evidence="2 3">
    <name type="scientific">Vibrio casei</name>
    <dbReference type="NCBI Taxonomy" id="673372"/>
    <lineage>
        <taxon>Bacteria</taxon>
        <taxon>Pseudomonadati</taxon>
        <taxon>Pseudomonadota</taxon>
        <taxon>Gammaproteobacteria</taxon>
        <taxon>Vibrionales</taxon>
        <taxon>Vibrionaceae</taxon>
        <taxon>Vibrio</taxon>
    </lineage>
</organism>
<accession>A0A368LMP3</accession>
<dbReference type="OrthoDB" id="5637518at2"/>
<dbReference type="EMBL" id="QPGL01000001">
    <property type="protein sequence ID" value="RCS73164.1"/>
    <property type="molecule type" value="Genomic_DNA"/>
</dbReference>
<dbReference type="GO" id="GO:0016747">
    <property type="term" value="F:acyltransferase activity, transferring groups other than amino-acyl groups"/>
    <property type="evidence" value="ECO:0007669"/>
    <property type="project" value="InterPro"/>
</dbReference>
<protein>
    <submittedName>
        <fullName evidence="2">GNAT family N-acetyltransferase</fullName>
    </submittedName>
</protein>
<dbReference type="SUPFAM" id="SSF55729">
    <property type="entry name" value="Acyl-CoA N-acyltransferases (Nat)"/>
    <property type="match status" value="1"/>
</dbReference>
<dbReference type="Pfam" id="PF00583">
    <property type="entry name" value="Acetyltransf_1"/>
    <property type="match status" value="1"/>
</dbReference>
<keyword evidence="2" id="KW-0808">Transferase</keyword>
<dbReference type="PANTHER" id="PTHR43617">
    <property type="entry name" value="L-AMINO ACID N-ACETYLTRANSFERASE"/>
    <property type="match status" value="1"/>
</dbReference>
<keyword evidence="3" id="KW-1185">Reference proteome</keyword>
<proteinExistence type="predicted"/>
<dbReference type="Proteomes" id="UP000252479">
    <property type="component" value="Unassembled WGS sequence"/>
</dbReference>
<dbReference type="InterPro" id="IPR016181">
    <property type="entry name" value="Acyl_CoA_acyltransferase"/>
</dbReference>
<dbReference type="AlphaFoldDB" id="A0A368LMP3"/>
<dbReference type="InterPro" id="IPR050276">
    <property type="entry name" value="MshD_Acetyltransferase"/>
</dbReference>
<reference evidence="2 3" key="1">
    <citation type="journal article" date="2017" name="Elife">
        <title>Extensive horizontal gene transfer in cheese-associated bacteria.</title>
        <authorList>
            <person name="Bonham K.S."/>
            <person name="Wolfe B.E."/>
            <person name="Dutton R.J."/>
        </authorList>
    </citation>
    <scope>NUCLEOTIDE SEQUENCE [LARGE SCALE GENOMIC DNA]</scope>
    <source>
        <strain evidence="2 3">JB196</strain>
    </source>
</reference>
<dbReference type="PROSITE" id="PS51186">
    <property type="entry name" value="GNAT"/>
    <property type="match status" value="1"/>
</dbReference>
<gene>
    <name evidence="2" type="ORF">CIK83_05770</name>
</gene>
<sequence>MTNIQIRAARREDLRQLDELMYQLHDHHHKASPEFFKTASDIEQEKSIARYLDDPECLLYVAVVGEANIIGFISGHFCELISTVSKPLPMGNIDEFFVVEKYRQSGVAQSLFKHIESILFDYGVQQIFVEVWAFNQVGQSFYQKMGFNPHIHWLRKSLV</sequence>
<dbReference type="PANTHER" id="PTHR43617:SF34">
    <property type="entry name" value="PUTATIVE-RELATED"/>
    <property type="match status" value="1"/>
</dbReference>
<dbReference type="RefSeq" id="WP_086963280.1">
    <property type="nucleotide sequence ID" value="NZ_AP018680.1"/>
</dbReference>
<evidence type="ECO:0000259" key="1">
    <source>
        <dbReference type="PROSITE" id="PS51186"/>
    </source>
</evidence>
<feature type="domain" description="N-acetyltransferase" evidence="1">
    <location>
        <begin position="4"/>
        <end position="159"/>
    </location>
</feature>
<evidence type="ECO:0000313" key="3">
    <source>
        <dbReference type="Proteomes" id="UP000252479"/>
    </source>
</evidence>
<comment type="caution">
    <text evidence="2">The sequence shown here is derived from an EMBL/GenBank/DDBJ whole genome shotgun (WGS) entry which is preliminary data.</text>
</comment>
<dbReference type="Gene3D" id="3.40.630.30">
    <property type="match status" value="1"/>
</dbReference>
<evidence type="ECO:0000313" key="2">
    <source>
        <dbReference type="EMBL" id="RCS73164.1"/>
    </source>
</evidence>
<dbReference type="InterPro" id="IPR000182">
    <property type="entry name" value="GNAT_dom"/>
</dbReference>
<dbReference type="CDD" id="cd04301">
    <property type="entry name" value="NAT_SF"/>
    <property type="match status" value="1"/>
</dbReference>
<dbReference type="GeneID" id="303188417"/>
<name>A0A368LMP3_9VIBR</name>